<dbReference type="OrthoDB" id="9974421at2759"/>
<keyword evidence="14" id="KW-1185">Reference proteome</keyword>
<evidence type="ECO:0000259" key="11">
    <source>
        <dbReference type="Pfam" id="PF04083"/>
    </source>
</evidence>
<keyword evidence="3 7" id="KW-0378">Hydrolase</keyword>
<evidence type="ECO:0000313" key="12">
    <source>
        <dbReference type="EMBL" id="EDS44638.1"/>
    </source>
</evidence>
<keyword evidence="9" id="KW-0812">Transmembrane</keyword>
<feature type="transmembrane region" description="Helical" evidence="9">
    <location>
        <begin position="376"/>
        <end position="395"/>
    </location>
</feature>
<feature type="active site" description="Charge relay system" evidence="8">
    <location>
        <position position="342"/>
    </location>
</feature>
<keyword evidence="2 10" id="KW-0732">Signal</keyword>
<dbReference type="Proteomes" id="UP000002320">
    <property type="component" value="Unassembled WGS sequence"/>
</dbReference>
<dbReference type="InParanoid" id="B0XC32"/>
<sequence>MALFWLLLVASFGGLAASVFNIDVEDGRLTTPQITVKYGYRTETHKVETYDGFFVVMHRLRASPSKGPFDARKPPVLLMHGLLGSSGDWIMIGPKNALPYLLADQGYDVWLGNARGNRYSGEHAYLTDDMREYWDFSWHEIGIYDVPTMVDHVLKTRKVKQLHYVGHSQGTTSFLVMTSMMPEYNKKIIKMHALAPAAYLYHLNNPAMRFLATHMITATNIANAFGVNQLLPSNPLFHQLARVFCPNYFNFFRFCINSMFLISAGEYHSLDPNLIPVLAGHIPAGASAKQFIHYGQEVLSGHFRQFDYGPGNNTEIYQAADPPDYNLTNVRAPVAIYYGLSDQLTHPEDVGRLAQELPNVVAMNQLPNASFNHMDFLVAANVRTLILLFYYIVVFG</sequence>
<evidence type="ECO:0000256" key="8">
    <source>
        <dbReference type="PIRSR" id="PIRSR000862-1"/>
    </source>
</evidence>
<dbReference type="PIRSF" id="PIRSF000862">
    <property type="entry name" value="Steryl_ester_lip"/>
    <property type="match status" value="1"/>
</dbReference>
<dbReference type="GO" id="GO:0016042">
    <property type="term" value="P:lipid catabolic process"/>
    <property type="evidence" value="ECO:0007669"/>
    <property type="project" value="UniProtKB-KW"/>
</dbReference>
<keyword evidence="9" id="KW-0472">Membrane</keyword>
<evidence type="ECO:0000256" key="7">
    <source>
        <dbReference type="PIRNR" id="PIRNR000862"/>
    </source>
</evidence>
<dbReference type="ESTHER" id="culqu-b0xc32">
    <property type="family name" value="Acidic_Lipase"/>
</dbReference>
<dbReference type="FunFam" id="3.40.50.1820:FF:000021">
    <property type="entry name" value="Lipase"/>
    <property type="match status" value="1"/>
</dbReference>
<dbReference type="STRING" id="7176.B0XC32"/>
<keyword evidence="4 7" id="KW-0442">Lipid degradation</keyword>
<proteinExistence type="inferred from homology"/>
<accession>B0XC32</accession>
<reference evidence="13" key="2">
    <citation type="submission" date="2020-05" db="UniProtKB">
        <authorList>
            <consortium name="EnsemblMetazoa"/>
        </authorList>
    </citation>
    <scope>IDENTIFICATION</scope>
    <source>
        <strain evidence="13">JHB</strain>
    </source>
</reference>
<dbReference type="InterPro" id="IPR006693">
    <property type="entry name" value="AB_hydrolase_lipase"/>
</dbReference>
<dbReference type="eggNOG" id="KOG2624">
    <property type="taxonomic scope" value="Eukaryota"/>
</dbReference>
<gene>
    <name evidence="13" type="primary">6050641</name>
    <name evidence="12" type="ORF">CpipJ_CPIJ017074</name>
</gene>
<dbReference type="EMBL" id="DS232673">
    <property type="protein sequence ID" value="EDS44638.1"/>
    <property type="molecule type" value="Genomic_DNA"/>
</dbReference>
<evidence type="ECO:0000256" key="2">
    <source>
        <dbReference type="ARBA" id="ARBA00022729"/>
    </source>
</evidence>
<dbReference type="KEGG" id="cqu:CpipJ_CPIJ017074"/>
<dbReference type="GO" id="GO:0016788">
    <property type="term" value="F:hydrolase activity, acting on ester bonds"/>
    <property type="evidence" value="ECO:0007669"/>
    <property type="project" value="InterPro"/>
</dbReference>
<dbReference type="OMA" id="CLDAMHT"/>
<dbReference type="HOGENOM" id="CLU_010974_0_3_1"/>
<evidence type="ECO:0000256" key="1">
    <source>
        <dbReference type="ARBA" id="ARBA00010701"/>
    </source>
</evidence>
<dbReference type="AlphaFoldDB" id="B0XC32"/>
<dbReference type="Gene3D" id="3.40.50.1820">
    <property type="entry name" value="alpha/beta hydrolase"/>
    <property type="match status" value="1"/>
</dbReference>
<evidence type="ECO:0000256" key="9">
    <source>
        <dbReference type="SAM" id="Phobius"/>
    </source>
</evidence>
<dbReference type="InterPro" id="IPR025483">
    <property type="entry name" value="Lipase_euk"/>
</dbReference>
<dbReference type="VEuPathDB" id="VectorBase:CQUJHB011097"/>
<feature type="chain" id="PRO_5011409267" description="Lipase" evidence="10">
    <location>
        <begin position="18"/>
        <end position="396"/>
    </location>
</feature>
<comment type="similarity">
    <text evidence="1 7">Belongs to the AB hydrolase superfamily. Lipase family.</text>
</comment>
<feature type="active site" description="Nucleophile" evidence="8">
    <location>
        <position position="168"/>
    </location>
</feature>
<evidence type="ECO:0000256" key="3">
    <source>
        <dbReference type="ARBA" id="ARBA00022801"/>
    </source>
</evidence>
<feature type="domain" description="Partial AB-hydrolase lipase" evidence="11">
    <location>
        <begin position="32"/>
        <end position="91"/>
    </location>
</feature>
<protein>
    <recommendedName>
        <fullName evidence="7">Lipase</fullName>
    </recommendedName>
</protein>
<evidence type="ECO:0000256" key="10">
    <source>
        <dbReference type="SAM" id="SignalP"/>
    </source>
</evidence>
<keyword evidence="5" id="KW-0443">Lipid metabolism</keyword>
<dbReference type="SUPFAM" id="SSF53474">
    <property type="entry name" value="alpha/beta-Hydrolases"/>
    <property type="match status" value="1"/>
</dbReference>
<feature type="active site" description="Charge relay system" evidence="8">
    <location>
        <position position="373"/>
    </location>
</feature>
<name>B0XC32_CULQU</name>
<dbReference type="VEuPathDB" id="VectorBase:CPIJ017074"/>
<dbReference type="InterPro" id="IPR029058">
    <property type="entry name" value="AB_hydrolase_fold"/>
</dbReference>
<evidence type="ECO:0000256" key="5">
    <source>
        <dbReference type="ARBA" id="ARBA00023098"/>
    </source>
</evidence>
<keyword evidence="6" id="KW-0325">Glycoprotein</keyword>
<reference evidence="12" key="1">
    <citation type="submission" date="2007-03" db="EMBL/GenBank/DDBJ databases">
        <title>Annotation of Culex pipiens quinquefasciatus.</title>
        <authorList>
            <consortium name="The Broad Institute Genome Sequencing Platform"/>
            <person name="Atkinson P.W."/>
            <person name="Hemingway J."/>
            <person name="Christensen B.M."/>
            <person name="Higgs S."/>
            <person name="Kodira C."/>
            <person name="Hannick L."/>
            <person name="Megy K."/>
            <person name="O'Leary S."/>
            <person name="Pearson M."/>
            <person name="Haas B.J."/>
            <person name="Mauceli E."/>
            <person name="Wortman J.R."/>
            <person name="Lee N.H."/>
            <person name="Guigo R."/>
            <person name="Stanke M."/>
            <person name="Alvarado L."/>
            <person name="Amedeo P."/>
            <person name="Antoine C.H."/>
            <person name="Arensburger P."/>
            <person name="Bidwell S.L."/>
            <person name="Crawford M."/>
            <person name="Camaro F."/>
            <person name="Devon K."/>
            <person name="Engels R."/>
            <person name="Hammond M."/>
            <person name="Howarth C."/>
            <person name="Koehrsen M."/>
            <person name="Lawson D."/>
            <person name="Montgomery P."/>
            <person name="Nene V."/>
            <person name="Nusbaum C."/>
            <person name="Puiu D."/>
            <person name="Romero-Severson J."/>
            <person name="Severson D.W."/>
            <person name="Shumway M."/>
            <person name="Sisk P."/>
            <person name="Stolte C."/>
            <person name="Zeng Q."/>
            <person name="Eisenstadt E."/>
            <person name="Fraser-Liggett C."/>
            <person name="Strausberg R."/>
            <person name="Galagan J."/>
            <person name="Birren B."/>
            <person name="Collins F.H."/>
        </authorList>
    </citation>
    <scope>NUCLEOTIDE SEQUENCE [LARGE SCALE GENOMIC DNA]</scope>
    <source>
        <strain evidence="12">JHB</strain>
    </source>
</reference>
<evidence type="ECO:0000256" key="4">
    <source>
        <dbReference type="ARBA" id="ARBA00022963"/>
    </source>
</evidence>
<organism>
    <name type="scientific">Culex quinquefasciatus</name>
    <name type="common">Southern house mosquito</name>
    <name type="synonym">Culex pungens</name>
    <dbReference type="NCBI Taxonomy" id="7176"/>
    <lineage>
        <taxon>Eukaryota</taxon>
        <taxon>Metazoa</taxon>
        <taxon>Ecdysozoa</taxon>
        <taxon>Arthropoda</taxon>
        <taxon>Hexapoda</taxon>
        <taxon>Insecta</taxon>
        <taxon>Pterygota</taxon>
        <taxon>Neoptera</taxon>
        <taxon>Endopterygota</taxon>
        <taxon>Diptera</taxon>
        <taxon>Nematocera</taxon>
        <taxon>Culicoidea</taxon>
        <taxon>Culicidae</taxon>
        <taxon>Culicinae</taxon>
        <taxon>Culicini</taxon>
        <taxon>Culex</taxon>
        <taxon>Culex</taxon>
    </lineage>
</organism>
<feature type="signal peptide" evidence="10">
    <location>
        <begin position="1"/>
        <end position="17"/>
    </location>
</feature>
<keyword evidence="9" id="KW-1133">Transmembrane helix</keyword>
<dbReference type="Pfam" id="PF04083">
    <property type="entry name" value="Abhydro_lipase"/>
    <property type="match status" value="1"/>
</dbReference>
<evidence type="ECO:0000313" key="14">
    <source>
        <dbReference type="Proteomes" id="UP000002320"/>
    </source>
</evidence>
<dbReference type="EnsemblMetazoa" id="CPIJ017074-RA">
    <property type="protein sequence ID" value="CPIJ017074-PA"/>
    <property type="gene ID" value="CPIJ017074"/>
</dbReference>
<evidence type="ECO:0000313" key="13">
    <source>
        <dbReference type="EnsemblMetazoa" id="CPIJ017074-PA"/>
    </source>
</evidence>
<dbReference type="PANTHER" id="PTHR11005">
    <property type="entry name" value="LYSOSOMAL ACID LIPASE-RELATED"/>
    <property type="match status" value="1"/>
</dbReference>
<evidence type="ECO:0000256" key="6">
    <source>
        <dbReference type="ARBA" id="ARBA00023180"/>
    </source>
</evidence>